<organism evidence="3 4">
    <name type="scientific">Nesidiocoris tenuis</name>
    <dbReference type="NCBI Taxonomy" id="355587"/>
    <lineage>
        <taxon>Eukaryota</taxon>
        <taxon>Metazoa</taxon>
        <taxon>Ecdysozoa</taxon>
        <taxon>Arthropoda</taxon>
        <taxon>Hexapoda</taxon>
        <taxon>Insecta</taxon>
        <taxon>Pterygota</taxon>
        <taxon>Neoptera</taxon>
        <taxon>Paraneoptera</taxon>
        <taxon>Hemiptera</taxon>
        <taxon>Heteroptera</taxon>
        <taxon>Panheteroptera</taxon>
        <taxon>Cimicomorpha</taxon>
        <taxon>Miridae</taxon>
        <taxon>Dicyphina</taxon>
        <taxon>Nesidiocoris</taxon>
    </lineage>
</organism>
<keyword evidence="4" id="KW-1185">Reference proteome</keyword>
<evidence type="ECO:0000313" key="4">
    <source>
        <dbReference type="Proteomes" id="UP000479000"/>
    </source>
</evidence>
<proteinExistence type="predicted"/>
<sequence length="173" mass="20460">MPIRGQKPIVKQKPVKEQKPIVEQKPISIQRPPREQKPIVEQKPIWNKQPTVEQKFQNMEVLCVIYAPLFFFFSNTFIKPLFWGTWYFSGPSLGRYILFKDFHAIRRVRTNIFPEEREKWTSCANNPGFPPSSSARNVISHAFMDSEAQFMVRRKIELRSIISCFVCRAKKRQ</sequence>
<reference evidence="3 4" key="1">
    <citation type="submission" date="2020-02" db="EMBL/GenBank/DDBJ databases">
        <authorList>
            <person name="Ferguson B K."/>
        </authorList>
    </citation>
    <scope>NUCLEOTIDE SEQUENCE [LARGE SCALE GENOMIC DNA]</scope>
</reference>
<evidence type="ECO:0000256" key="1">
    <source>
        <dbReference type="ARBA" id="ARBA00022737"/>
    </source>
</evidence>
<evidence type="ECO:0000256" key="2">
    <source>
        <dbReference type="SAM" id="MobiDB-lite"/>
    </source>
</evidence>
<dbReference type="AlphaFoldDB" id="A0A6H5GM05"/>
<keyword evidence="1" id="KW-0677">Repeat</keyword>
<dbReference type="InterPro" id="IPR019541">
    <property type="entry name" value="Trappin_transglut-bd_rpt"/>
</dbReference>
<name>A0A6H5GM05_9HEMI</name>
<dbReference type="Pfam" id="PF10511">
    <property type="entry name" value="Cementoin"/>
    <property type="match status" value="1"/>
</dbReference>
<gene>
    <name evidence="3" type="ORF">NTEN_LOCUS9879</name>
</gene>
<accession>A0A6H5GM05</accession>
<feature type="region of interest" description="Disordered" evidence="2">
    <location>
        <begin position="1"/>
        <end position="34"/>
    </location>
</feature>
<dbReference type="OrthoDB" id="6700395at2759"/>
<dbReference type="Proteomes" id="UP000479000">
    <property type="component" value="Unassembled WGS sequence"/>
</dbReference>
<evidence type="ECO:0000313" key="3">
    <source>
        <dbReference type="EMBL" id="CAB0004402.1"/>
    </source>
</evidence>
<dbReference type="EMBL" id="CADCXU010014930">
    <property type="protein sequence ID" value="CAB0004402.1"/>
    <property type="molecule type" value="Genomic_DNA"/>
</dbReference>
<protein>
    <submittedName>
        <fullName evidence="3">Uncharacterized protein</fullName>
    </submittedName>
</protein>